<dbReference type="InterPro" id="IPR029058">
    <property type="entry name" value="AB_hydrolase_fold"/>
</dbReference>
<dbReference type="InterPro" id="IPR005645">
    <property type="entry name" value="FSH-like_dom"/>
</dbReference>
<dbReference type="GO" id="GO:0005737">
    <property type="term" value="C:cytoplasm"/>
    <property type="evidence" value="ECO:0007669"/>
    <property type="project" value="TreeGrafter"/>
</dbReference>
<dbReference type="InterPro" id="IPR023799">
    <property type="entry name" value="RbfA_dom_sf"/>
</dbReference>
<name>A0A8S1HTC1_9PELO</name>
<dbReference type="SUPFAM" id="SSF53474">
    <property type="entry name" value="alpha/beta-Hydrolases"/>
    <property type="match status" value="1"/>
</dbReference>
<sequence>MTSICGVYTSTSWFSTTALMRKTSPFVYRKTGRICGNAVLTRQEWRYTKAVGRHFQRTMGLKYGFDMGLDDRILLTSIAQRQRRLDDKKMRQLGSIMEGRIIDVMSMDETLAELAIQLTNVAVDRNFSHVNVSWLRRGQGDEEVQKTLDEERHQMRRRVGEMLGITCPEIRFIGENTKLMEEEMDRLFREADYGMDYRSLSKTGRVLGALSKTADKEVSAPEKPPRPWLKAIQKRKEQRKSEMTAPRKLKVLCLHGYRQCGKSFREKTGSTRKLVKNLADFEFVDAPHTARADNDVPTSRAWWFSNSGEVSFSSREPTDVDVGFEESMEHLVAFIKEHGPFDGLFGFSQGASMVHLLLAKIQLGEIDLPGIRFAFLFSSFLSISTQHERFTQATIDDVETLHVFGDADEIVSRDKSERCAERFSKSPQRIVHEGGHLVPSMTKHREVLVDFLRRQTVQ</sequence>
<evidence type="ECO:0000313" key="6">
    <source>
        <dbReference type="Proteomes" id="UP000835052"/>
    </source>
</evidence>
<evidence type="ECO:0000256" key="3">
    <source>
        <dbReference type="SAM" id="MobiDB-lite"/>
    </source>
</evidence>
<evidence type="ECO:0000259" key="4">
    <source>
        <dbReference type="Pfam" id="PF03959"/>
    </source>
</evidence>
<dbReference type="EMBL" id="CAJGYM010000116">
    <property type="protein sequence ID" value="CAD6198165.1"/>
    <property type="molecule type" value="Genomic_DNA"/>
</dbReference>
<comment type="similarity">
    <text evidence="1">Belongs to the LovG family.</text>
</comment>
<dbReference type="FunFam" id="3.40.50.1820:FF:000073">
    <property type="entry name" value="esterase OVCA2 isoform X6"/>
    <property type="match status" value="1"/>
</dbReference>
<proteinExistence type="inferred from homology"/>
<evidence type="ECO:0000256" key="2">
    <source>
        <dbReference type="ARBA" id="ARBA00022801"/>
    </source>
</evidence>
<protein>
    <recommendedName>
        <fullName evidence="4">Serine hydrolase domain-containing protein</fullName>
    </recommendedName>
</protein>
<organism evidence="5 6">
    <name type="scientific">Caenorhabditis auriculariae</name>
    <dbReference type="NCBI Taxonomy" id="2777116"/>
    <lineage>
        <taxon>Eukaryota</taxon>
        <taxon>Metazoa</taxon>
        <taxon>Ecdysozoa</taxon>
        <taxon>Nematoda</taxon>
        <taxon>Chromadorea</taxon>
        <taxon>Rhabditida</taxon>
        <taxon>Rhabditina</taxon>
        <taxon>Rhabditomorpha</taxon>
        <taxon>Rhabditoidea</taxon>
        <taxon>Rhabditidae</taxon>
        <taxon>Peloderinae</taxon>
        <taxon>Caenorhabditis</taxon>
    </lineage>
</organism>
<accession>A0A8S1HTC1</accession>
<dbReference type="GO" id="GO:0005634">
    <property type="term" value="C:nucleus"/>
    <property type="evidence" value="ECO:0007669"/>
    <property type="project" value="TreeGrafter"/>
</dbReference>
<dbReference type="AlphaFoldDB" id="A0A8S1HTC1"/>
<evidence type="ECO:0000256" key="1">
    <source>
        <dbReference type="ARBA" id="ARBA00005863"/>
    </source>
</evidence>
<dbReference type="InterPro" id="IPR050593">
    <property type="entry name" value="LovG"/>
</dbReference>
<comment type="caution">
    <text evidence="5">The sequence shown here is derived from an EMBL/GenBank/DDBJ whole genome shotgun (WGS) entry which is preliminary data.</text>
</comment>
<reference evidence="5" key="1">
    <citation type="submission" date="2020-10" db="EMBL/GenBank/DDBJ databases">
        <authorList>
            <person name="Kikuchi T."/>
        </authorList>
    </citation>
    <scope>NUCLEOTIDE SEQUENCE</scope>
    <source>
        <strain evidence="5">NKZ352</strain>
    </source>
</reference>
<dbReference type="Gene3D" id="3.40.50.1820">
    <property type="entry name" value="alpha/beta hydrolase"/>
    <property type="match status" value="1"/>
</dbReference>
<feature type="region of interest" description="Disordered" evidence="3">
    <location>
        <begin position="213"/>
        <end position="243"/>
    </location>
</feature>
<dbReference type="PANTHER" id="PTHR48070:SF6">
    <property type="entry name" value="ESTERASE OVCA2"/>
    <property type="match status" value="1"/>
</dbReference>
<feature type="domain" description="Serine hydrolase" evidence="4">
    <location>
        <begin position="247"/>
        <end position="446"/>
    </location>
</feature>
<dbReference type="GO" id="GO:0032526">
    <property type="term" value="P:response to retinoic acid"/>
    <property type="evidence" value="ECO:0007669"/>
    <property type="project" value="TreeGrafter"/>
</dbReference>
<dbReference type="SUPFAM" id="SSF89919">
    <property type="entry name" value="Ribosome-binding factor A, RbfA"/>
    <property type="match status" value="1"/>
</dbReference>
<dbReference type="InterPro" id="IPR015946">
    <property type="entry name" value="KH_dom-like_a/b"/>
</dbReference>
<keyword evidence="6" id="KW-1185">Reference proteome</keyword>
<evidence type="ECO:0000313" key="5">
    <source>
        <dbReference type="EMBL" id="CAD6198165.1"/>
    </source>
</evidence>
<dbReference type="Gene3D" id="3.30.300.20">
    <property type="match status" value="1"/>
</dbReference>
<dbReference type="GO" id="GO:0016787">
    <property type="term" value="F:hydrolase activity"/>
    <property type="evidence" value="ECO:0007669"/>
    <property type="project" value="UniProtKB-KW"/>
</dbReference>
<feature type="compositionally biased region" description="Basic and acidic residues" evidence="3">
    <location>
        <begin position="213"/>
        <end position="225"/>
    </location>
</feature>
<dbReference type="OrthoDB" id="414698at2759"/>
<gene>
    <name evidence="5" type="ORF">CAUJ_LOCUS14071</name>
</gene>
<dbReference type="PANTHER" id="PTHR48070">
    <property type="entry name" value="ESTERASE OVCA2"/>
    <property type="match status" value="1"/>
</dbReference>
<keyword evidence="2" id="KW-0378">Hydrolase</keyword>
<dbReference type="Pfam" id="PF03959">
    <property type="entry name" value="FSH1"/>
    <property type="match status" value="1"/>
</dbReference>
<dbReference type="Proteomes" id="UP000835052">
    <property type="component" value="Unassembled WGS sequence"/>
</dbReference>